<evidence type="ECO:0000256" key="6">
    <source>
        <dbReference type="RuleBase" id="RU000488"/>
    </source>
</evidence>
<protein>
    <submittedName>
        <fullName evidence="9">Mitochondrial carrier protein</fullName>
    </submittedName>
</protein>
<feature type="signal peptide" evidence="8">
    <location>
        <begin position="1"/>
        <end position="26"/>
    </location>
</feature>
<feature type="transmembrane region" description="Helical" evidence="7">
    <location>
        <begin position="127"/>
        <end position="151"/>
    </location>
</feature>
<dbReference type="AlphaFoldDB" id="A0A9K3KEF7"/>
<comment type="caution">
    <text evidence="9">The sequence shown here is derived from an EMBL/GenBank/DDBJ whole genome shotgun (WGS) entry which is preliminary data.</text>
</comment>
<feature type="chain" id="PRO_5039953239" evidence="8">
    <location>
        <begin position="27"/>
        <end position="369"/>
    </location>
</feature>
<dbReference type="PROSITE" id="PS50920">
    <property type="entry name" value="SOLCAR"/>
    <property type="match status" value="3"/>
</dbReference>
<dbReference type="GO" id="GO:0016020">
    <property type="term" value="C:membrane"/>
    <property type="evidence" value="ECO:0007669"/>
    <property type="project" value="UniProtKB-UniRule"/>
</dbReference>
<keyword evidence="5 7" id="KW-0472">Membrane</keyword>
<reference evidence="9" key="1">
    <citation type="journal article" date="2021" name="Sci. Rep.">
        <title>Diploid genomic architecture of Nitzschia inconspicua, an elite biomass production diatom.</title>
        <authorList>
            <person name="Oliver A."/>
            <person name="Podell S."/>
            <person name="Pinowska A."/>
            <person name="Traller J.C."/>
            <person name="Smith S.R."/>
            <person name="McClure R."/>
            <person name="Beliaev A."/>
            <person name="Bohutskyi P."/>
            <person name="Hill E.A."/>
            <person name="Rabines A."/>
            <person name="Zheng H."/>
            <person name="Allen L.Z."/>
            <person name="Kuo A."/>
            <person name="Grigoriev I.V."/>
            <person name="Allen A.E."/>
            <person name="Hazlebeck D."/>
            <person name="Allen E.E."/>
        </authorList>
    </citation>
    <scope>NUCLEOTIDE SEQUENCE</scope>
    <source>
        <strain evidence="9">Hildebrandi</strain>
    </source>
</reference>
<keyword evidence="2 6" id="KW-0813">Transport</keyword>
<keyword evidence="5 6" id="KW-0812">Transmembrane</keyword>
<keyword evidence="10" id="KW-1185">Reference proteome</keyword>
<dbReference type="InterPro" id="IPR018108">
    <property type="entry name" value="MCP_transmembrane"/>
</dbReference>
<gene>
    <name evidence="9" type="ORF">IV203_006963</name>
</gene>
<evidence type="ECO:0000256" key="7">
    <source>
        <dbReference type="SAM" id="Phobius"/>
    </source>
</evidence>
<evidence type="ECO:0000313" key="9">
    <source>
        <dbReference type="EMBL" id="KAG7341871.1"/>
    </source>
</evidence>
<dbReference type="OrthoDB" id="276989at2759"/>
<proteinExistence type="inferred from homology"/>
<feature type="transmembrane region" description="Helical" evidence="7">
    <location>
        <begin position="171"/>
        <end position="189"/>
    </location>
</feature>
<organism evidence="9 10">
    <name type="scientific">Nitzschia inconspicua</name>
    <dbReference type="NCBI Taxonomy" id="303405"/>
    <lineage>
        <taxon>Eukaryota</taxon>
        <taxon>Sar</taxon>
        <taxon>Stramenopiles</taxon>
        <taxon>Ochrophyta</taxon>
        <taxon>Bacillariophyta</taxon>
        <taxon>Bacillariophyceae</taxon>
        <taxon>Bacillariophycidae</taxon>
        <taxon>Bacillariales</taxon>
        <taxon>Bacillariaceae</taxon>
        <taxon>Nitzschia</taxon>
    </lineage>
</organism>
<feature type="repeat" description="Solcar" evidence="5">
    <location>
        <begin position="89"/>
        <end position="160"/>
    </location>
</feature>
<evidence type="ECO:0000256" key="2">
    <source>
        <dbReference type="ARBA" id="ARBA00022448"/>
    </source>
</evidence>
<accession>A0A9K3KEF7</accession>
<feature type="transmembrane region" description="Helical" evidence="7">
    <location>
        <begin position="340"/>
        <end position="358"/>
    </location>
</feature>
<evidence type="ECO:0000256" key="8">
    <source>
        <dbReference type="SAM" id="SignalP"/>
    </source>
</evidence>
<name>A0A9K3KEF7_9STRA</name>
<dbReference type="Pfam" id="PF00153">
    <property type="entry name" value="Mito_carr"/>
    <property type="match status" value="3"/>
</dbReference>
<evidence type="ECO:0000256" key="3">
    <source>
        <dbReference type="ARBA" id="ARBA00022737"/>
    </source>
</evidence>
<dbReference type="EMBL" id="JAGRRH010000025">
    <property type="protein sequence ID" value="KAG7341871.1"/>
    <property type="molecule type" value="Genomic_DNA"/>
</dbReference>
<feature type="repeat" description="Solcar" evidence="5">
    <location>
        <begin position="169"/>
        <end position="251"/>
    </location>
</feature>
<sequence>MKIVSLVQLKLFKILLFGALVSCTQGDQQQKKLQFRLLSHTKTSPIKVRIPSILATKKDSKHATAPHPLQGGNVVPMIGPMQSFLTALGEVKSHLAAAAVARGSSFLACYPIDTIKTRIQTRTSNPFGIAGLYGGIGSGLFGQIPYAVLTFGSYEQYKRMLRKRFPKMKPVLAYAIAAVLGDVTGSGWLCPAEVVKQKLQANVFESTGQAVSQIWFQEGVGGFYRGYWNSLMRDVPFRVAQLTTYEVAKNFYLRFKRSQRFHRMSWETRTRQSSVNLELSPVESAVLGGAAGCISTLITQPMDVIRTLMMTNSAAYGNSMVICLKNVLHHNGIRGIYSGLVPRLAYVAPSVAIFFIVYEMTQQKLKQWE</sequence>
<keyword evidence="3" id="KW-0677">Repeat</keyword>
<dbReference type="Proteomes" id="UP000693970">
    <property type="component" value="Unassembled WGS sequence"/>
</dbReference>
<keyword evidence="8" id="KW-0732">Signal</keyword>
<evidence type="ECO:0000313" key="10">
    <source>
        <dbReference type="Proteomes" id="UP000693970"/>
    </source>
</evidence>
<keyword evidence="4 7" id="KW-1133">Transmembrane helix</keyword>
<evidence type="ECO:0000256" key="5">
    <source>
        <dbReference type="PROSITE-ProRule" id="PRU00282"/>
    </source>
</evidence>
<reference evidence="9" key="2">
    <citation type="submission" date="2021-04" db="EMBL/GenBank/DDBJ databases">
        <authorList>
            <person name="Podell S."/>
        </authorList>
    </citation>
    <scope>NUCLEOTIDE SEQUENCE</scope>
    <source>
        <strain evidence="9">Hildebrandi</strain>
    </source>
</reference>
<dbReference type="PANTHER" id="PTHR45667">
    <property type="entry name" value="S-ADENOSYLMETHIONINE MITOCHONDRIAL CARRIER PROTEIN"/>
    <property type="match status" value="1"/>
</dbReference>
<comment type="similarity">
    <text evidence="1 6">Belongs to the mitochondrial carrier (TC 2.A.29) family.</text>
</comment>
<evidence type="ECO:0000256" key="1">
    <source>
        <dbReference type="ARBA" id="ARBA00006375"/>
    </source>
</evidence>
<feature type="repeat" description="Solcar" evidence="5">
    <location>
        <begin position="279"/>
        <end position="364"/>
    </location>
</feature>
<evidence type="ECO:0000256" key="4">
    <source>
        <dbReference type="ARBA" id="ARBA00022989"/>
    </source>
</evidence>